<dbReference type="Gene3D" id="3.30.559.30">
    <property type="entry name" value="Nonribosomal peptide synthetase, condensation domain"/>
    <property type="match status" value="1"/>
</dbReference>
<dbReference type="GO" id="GO:0003824">
    <property type="term" value="F:catalytic activity"/>
    <property type="evidence" value="ECO:0007669"/>
    <property type="project" value="InterPro"/>
</dbReference>
<gene>
    <name evidence="3" type="ORF">SMD44_08317</name>
</gene>
<evidence type="ECO:0000313" key="4">
    <source>
        <dbReference type="Proteomes" id="UP000195880"/>
    </source>
</evidence>
<sequence>MSLSAYEHQDVPFEYLVDDLNPPRAIGRHPLFQVSLVVQNAPAPRLDVPGLEIATDLLHPGSARFDLLLNIEERFTEDGRPAGLTGFFEYSTDLFDPGSVDAVATRLAGSCTRPPTTRTCRSAASTCSAPRSGGSSWRSGTTPHGPSLRSQRSTSSSSR</sequence>
<dbReference type="KEGG" id="salf:SMD44_08317"/>
<dbReference type="EMBL" id="CP021748">
    <property type="protein sequence ID" value="ARX88830.1"/>
    <property type="molecule type" value="Genomic_DNA"/>
</dbReference>
<dbReference type="Proteomes" id="UP000195880">
    <property type="component" value="Chromosome"/>
</dbReference>
<dbReference type="InterPro" id="IPR023213">
    <property type="entry name" value="CAT-like_dom_sf"/>
</dbReference>
<dbReference type="SUPFAM" id="SSF52777">
    <property type="entry name" value="CoA-dependent acyltransferases"/>
    <property type="match status" value="1"/>
</dbReference>
<protein>
    <recommendedName>
        <fullName evidence="2">Condensation domain-containing protein</fullName>
    </recommendedName>
</protein>
<feature type="region of interest" description="Disordered" evidence="1">
    <location>
        <begin position="113"/>
        <end position="159"/>
    </location>
</feature>
<dbReference type="AlphaFoldDB" id="A0A1Z1WQZ3"/>
<feature type="compositionally biased region" description="Low complexity" evidence="1">
    <location>
        <begin position="147"/>
        <end position="159"/>
    </location>
</feature>
<reference evidence="3 4" key="1">
    <citation type="submission" date="2017-05" db="EMBL/GenBank/DDBJ databases">
        <title>Streptomyces alboflavus Genome sequencing and assembly.</title>
        <authorList>
            <person name="Wang Y."/>
            <person name="Du B."/>
            <person name="Ding Y."/>
            <person name="Liu H."/>
            <person name="Hou Q."/>
            <person name="Liu K."/>
            <person name="Wang C."/>
            <person name="Yao L."/>
        </authorList>
    </citation>
    <scope>NUCLEOTIDE SEQUENCE [LARGE SCALE GENOMIC DNA]</scope>
    <source>
        <strain evidence="3 4">MDJK44</strain>
    </source>
</reference>
<proteinExistence type="predicted"/>
<evidence type="ECO:0000313" key="3">
    <source>
        <dbReference type="EMBL" id="ARX88830.1"/>
    </source>
</evidence>
<dbReference type="Pfam" id="PF00668">
    <property type="entry name" value="Condensation"/>
    <property type="match status" value="1"/>
</dbReference>
<evidence type="ECO:0000259" key="2">
    <source>
        <dbReference type="Pfam" id="PF00668"/>
    </source>
</evidence>
<name>A0A1Z1WQZ3_9ACTN</name>
<keyword evidence="4" id="KW-1185">Reference proteome</keyword>
<evidence type="ECO:0000256" key="1">
    <source>
        <dbReference type="SAM" id="MobiDB-lite"/>
    </source>
</evidence>
<accession>A0A1Z1WQZ3</accession>
<dbReference type="InterPro" id="IPR001242">
    <property type="entry name" value="Condensation_dom"/>
</dbReference>
<feature type="domain" description="Condensation" evidence="2">
    <location>
        <begin position="2"/>
        <end position="107"/>
    </location>
</feature>
<dbReference type="Gene3D" id="3.30.559.10">
    <property type="entry name" value="Chloramphenicol acetyltransferase-like domain"/>
    <property type="match status" value="1"/>
</dbReference>
<feature type="compositionally biased region" description="Low complexity" evidence="1">
    <location>
        <begin position="131"/>
        <end position="140"/>
    </location>
</feature>
<organism evidence="3 4">
    <name type="scientific">Streptomyces alboflavus</name>
    <dbReference type="NCBI Taxonomy" id="67267"/>
    <lineage>
        <taxon>Bacteria</taxon>
        <taxon>Bacillati</taxon>
        <taxon>Actinomycetota</taxon>
        <taxon>Actinomycetes</taxon>
        <taxon>Kitasatosporales</taxon>
        <taxon>Streptomycetaceae</taxon>
        <taxon>Streptomyces</taxon>
    </lineage>
</organism>
<dbReference type="GO" id="GO:0008610">
    <property type="term" value="P:lipid biosynthetic process"/>
    <property type="evidence" value="ECO:0007669"/>
    <property type="project" value="UniProtKB-ARBA"/>
</dbReference>